<dbReference type="PANTHER" id="PTHR45629">
    <property type="entry name" value="SNF2/RAD54 FAMILY MEMBER"/>
    <property type="match status" value="1"/>
</dbReference>
<accession>A0A0B7H289</accession>
<dbReference type="OrthoDB" id="9814088at2"/>
<evidence type="ECO:0000259" key="5">
    <source>
        <dbReference type="PROSITE" id="PS51194"/>
    </source>
</evidence>
<dbReference type="InterPro" id="IPR027417">
    <property type="entry name" value="P-loop_NTPase"/>
</dbReference>
<dbReference type="InterPro" id="IPR038718">
    <property type="entry name" value="SNF2-like_sf"/>
</dbReference>
<feature type="domain" description="Helicase ATP-binding" evidence="4">
    <location>
        <begin position="762"/>
        <end position="918"/>
    </location>
</feature>
<keyword evidence="2" id="KW-0862">Zinc</keyword>
<evidence type="ECO:0000259" key="4">
    <source>
        <dbReference type="PROSITE" id="PS51192"/>
    </source>
</evidence>
<dbReference type="AlphaFoldDB" id="A0A0B7H289"/>
<dbReference type="EMBL" id="CDNC01000048">
    <property type="protein sequence ID" value="CEM63041.1"/>
    <property type="molecule type" value="Genomic_DNA"/>
</dbReference>
<dbReference type="Pfam" id="PF00176">
    <property type="entry name" value="SNF2-rel_dom"/>
    <property type="match status" value="1"/>
</dbReference>
<dbReference type="CDD" id="cd18793">
    <property type="entry name" value="SF2_C_SNF"/>
    <property type="match status" value="1"/>
</dbReference>
<dbReference type="Gene3D" id="3.40.50.10810">
    <property type="entry name" value="Tandem AAA-ATPase domain"/>
    <property type="match status" value="1"/>
</dbReference>
<dbReference type="GO" id="GO:0015616">
    <property type="term" value="F:DNA translocase activity"/>
    <property type="evidence" value="ECO:0007669"/>
    <property type="project" value="TreeGrafter"/>
</dbReference>
<dbReference type="InterPro" id="IPR050496">
    <property type="entry name" value="SNF2_RAD54_helicase_repair"/>
</dbReference>
<dbReference type="InterPro" id="IPR001650">
    <property type="entry name" value="Helicase_C-like"/>
</dbReference>
<keyword evidence="2" id="KW-0863">Zinc-finger</keyword>
<dbReference type="PANTHER" id="PTHR45629:SF7">
    <property type="entry name" value="DNA EXCISION REPAIR PROTEIN ERCC-6-RELATED"/>
    <property type="match status" value="1"/>
</dbReference>
<dbReference type="SUPFAM" id="SSF52540">
    <property type="entry name" value="P-loop containing nucleoside triphosphate hydrolases"/>
    <property type="match status" value="2"/>
</dbReference>
<dbReference type="SMART" id="SM00490">
    <property type="entry name" value="HELICc"/>
    <property type="match status" value="1"/>
</dbReference>
<sequence>MAKKEYGVTPWGAWFLEMLEAYNGTGRITRGKTYANTGKVDSLNIKENSVGARVEGRYEPWYYISIKFPALSGTNFKKLEVVFKKNPIDLVSLRAGTMSPNLLKQIKDKNIRLIPSYWRYIERDCTCPDSGDPCKHMAAVLYILAKEIDHDPRLLFQLAGVDLSKIEIADSAYGEAPDAEDSENDTPAEKSRAVQKESAFASGQEVRSKHPVPLSLRKPEQLQVHDGSADDQTDLTAQEGQIKTLDELLSNEQNLFSSGESYLTLITSMLPKETSFYSGNLIAAFTDFYHTSIKTLQRDFYLQNTALFGGSENENTLRRISYAQVRINDKELIQTAEDFPLKTKKFLTVNVILSGKTAHTFTLYDASLFFANVQPAADSPQSVKELMLFFKLAKKIINDSAFAPALLQENKRISLFWKALTASSEIQKAVAGFASIITEDFFAPVKVWGKAYSAEIILTAFLTEYVQRLRYTPRSYFTIDTNIVELFFSGAEINIQKPGLRNLGTVIENWLSVLHYANPDLSYRLVLRENSKDENFTLQALVLLKGKKVPRYVDLYKAYAIAENPDEIFHFPAMLSAYLPQLAELAKKKSVVLTKDETASFLKNAAKLLTRFGVEVVLPKELQKALVPRPVIKVEKIKGAGPVQSYLGIEAVIQYDRAIMLGDTVISIPDFLALMKQSSSLVKFKDRFVLIDPEQVALMLSSIKKEKPSLSEVLQGTFTGESIFSDEIPFFNELKKETDIPLPEGIQATLRPYQLKGYRWLYSNLQNGFGCLLGDDMGLGKTLQVICLCEKLKEESGLPEGILIVAPASLLTNWQHEIKKFAPQLSVKILHGKDRSFTAGTDIHITTYQTLQRDAKKITDKTFDCLIIDEAQAIKNANTKNAKALRSLNAKAKIALTGTPIENSLEDMRSIFDFLLPGYLGSAEAFKKKWRIPIELHNDIDTAENLKKITSPFLLRRLKTDPKVISDLPEKIISPQYCTLTPQQVAIYESLIRQQLKTALNAKDSIQRSAFIVKLLTALKQVCNHPRTYDKISPPDINLSGKMLSLIILLKEILTAGEKTLIFSQYTETLFLLKEIIKAELDEDCLLLHGQMPARKRQQNVTAFQTEPDKRIFLISLKAGGTGLNLTAASRVIHFDLWYNPAVEDQATDRAFRIGQQKHVFVHRFICAGTFEEKIDEMIQRKRAVSDKTLGTGETWIAKMSDEELDALFSI</sequence>
<keyword evidence="7" id="KW-1185">Reference proteome</keyword>
<organism evidence="6 7">
    <name type="scientific">Treponema phagedenis</name>
    <dbReference type="NCBI Taxonomy" id="162"/>
    <lineage>
        <taxon>Bacteria</taxon>
        <taxon>Pseudomonadati</taxon>
        <taxon>Spirochaetota</taxon>
        <taxon>Spirochaetia</taxon>
        <taxon>Spirochaetales</taxon>
        <taxon>Treponemataceae</taxon>
        <taxon>Treponema</taxon>
    </lineage>
</organism>
<dbReference type="GO" id="GO:0008270">
    <property type="term" value="F:zinc ion binding"/>
    <property type="evidence" value="ECO:0007669"/>
    <property type="project" value="UniProtKB-KW"/>
</dbReference>
<dbReference type="Pfam" id="PF00271">
    <property type="entry name" value="Helicase_C"/>
    <property type="match status" value="1"/>
</dbReference>
<proteinExistence type="predicted"/>
<dbReference type="Gene3D" id="3.40.50.300">
    <property type="entry name" value="P-loop containing nucleotide triphosphate hydrolases"/>
    <property type="match status" value="1"/>
</dbReference>
<dbReference type="GO" id="GO:0005524">
    <property type="term" value="F:ATP binding"/>
    <property type="evidence" value="ECO:0007669"/>
    <property type="project" value="InterPro"/>
</dbReference>
<evidence type="ECO:0000256" key="2">
    <source>
        <dbReference type="PROSITE-ProRule" id="PRU00325"/>
    </source>
</evidence>
<dbReference type="CDD" id="cd18012">
    <property type="entry name" value="DEXQc_arch_SWI2_SNF2"/>
    <property type="match status" value="1"/>
</dbReference>
<dbReference type="InterPro" id="IPR049730">
    <property type="entry name" value="SNF2/RAD54-like_C"/>
</dbReference>
<dbReference type="PROSITE" id="PS51192">
    <property type="entry name" value="HELICASE_ATP_BIND_1"/>
    <property type="match status" value="1"/>
</dbReference>
<dbReference type="Proteomes" id="UP000042527">
    <property type="component" value="Unassembled WGS sequence"/>
</dbReference>
<evidence type="ECO:0000259" key="3">
    <source>
        <dbReference type="PROSITE" id="PS50966"/>
    </source>
</evidence>
<dbReference type="SMART" id="SM00487">
    <property type="entry name" value="DEXDc"/>
    <property type="match status" value="1"/>
</dbReference>
<keyword evidence="1" id="KW-0378">Hydrolase</keyword>
<dbReference type="InterPro" id="IPR007527">
    <property type="entry name" value="Znf_SWIM"/>
</dbReference>
<feature type="domain" description="SWIM-type" evidence="3">
    <location>
        <begin position="117"/>
        <end position="145"/>
    </location>
</feature>
<evidence type="ECO:0000256" key="1">
    <source>
        <dbReference type="ARBA" id="ARBA00022801"/>
    </source>
</evidence>
<dbReference type="Pfam" id="PF04434">
    <property type="entry name" value="SWIM"/>
    <property type="match status" value="1"/>
</dbReference>
<evidence type="ECO:0000313" key="7">
    <source>
        <dbReference type="Proteomes" id="UP000042527"/>
    </source>
</evidence>
<dbReference type="PROSITE" id="PS50966">
    <property type="entry name" value="ZF_SWIM"/>
    <property type="match status" value="1"/>
</dbReference>
<dbReference type="PROSITE" id="PS51194">
    <property type="entry name" value="HELICASE_CTER"/>
    <property type="match status" value="1"/>
</dbReference>
<dbReference type="RefSeq" id="WP_044634989.1">
    <property type="nucleotide sequence ID" value="NZ_CDNC01000048.1"/>
</dbReference>
<keyword evidence="2" id="KW-0479">Metal-binding</keyword>
<gene>
    <name evidence="6" type="ORF">TPHV1_60029</name>
</gene>
<dbReference type="GO" id="GO:0016787">
    <property type="term" value="F:hydrolase activity"/>
    <property type="evidence" value="ECO:0007669"/>
    <property type="project" value="UniProtKB-KW"/>
</dbReference>
<evidence type="ECO:0000313" key="6">
    <source>
        <dbReference type="EMBL" id="CEM63041.1"/>
    </source>
</evidence>
<name>A0A0B7H289_TREPH</name>
<dbReference type="InterPro" id="IPR022138">
    <property type="entry name" value="DUF3670"/>
</dbReference>
<feature type="domain" description="Helicase C-terminal" evidence="5">
    <location>
        <begin position="1045"/>
        <end position="1201"/>
    </location>
</feature>
<dbReference type="Pfam" id="PF12419">
    <property type="entry name" value="DUF3670"/>
    <property type="match status" value="1"/>
</dbReference>
<dbReference type="InterPro" id="IPR014001">
    <property type="entry name" value="Helicase_ATP-bd"/>
</dbReference>
<dbReference type="InterPro" id="IPR000330">
    <property type="entry name" value="SNF2_N"/>
</dbReference>
<reference evidence="7" key="1">
    <citation type="submission" date="2015-01" db="EMBL/GenBank/DDBJ databases">
        <authorList>
            <person name="Manzoor Shahid"/>
            <person name="Zubair Saima"/>
        </authorList>
    </citation>
    <scope>NUCLEOTIDE SEQUENCE [LARGE SCALE GENOMIC DNA]</scope>
    <source>
        <strain evidence="7">V1</strain>
    </source>
</reference>
<protein>
    <submittedName>
        <fullName evidence="6">SNF2 family N-terminal domain protein</fullName>
    </submittedName>
</protein>